<dbReference type="Proteomes" id="UP001642464">
    <property type="component" value="Unassembled WGS sequence"/>
</dbReference>
<dbReference type="EMBL" id="CAXAMM010040407">
    <property type="protein sequence ID" value="CAK9092977.1"/>
    <property type="molecule type" value="Genomic_DNA"/>
</dbReference>
<feature type="region of interest" description="Disordered" evidence="1">
    <location>
        <begin position="27"/>
        <end position="54"/>
    </location>
</feature>
<comment type="caution">
    <text evidence="2">The sequence shown here is derived from an EMBL/GenBank/DDBJ whole genome shotgun (WGS) entry which is preliminary data.</text>
</comment>
<proteinExistence type="predicted"/>
<name>A0ABP0R1H7_9DINO</name>
<sequence length="201" mass="21793">MHRLSQARTTLSKRLKGDMHRLCQSKAAAKGFAKPKAAPSLPGQGPAERLRPGKRHFQNALESDVRRLGQARLRCRHVATMSDMTRTGFAGQGCGAGMRPKSLAGLRTEMHRSAESMLPAGLLDEIDLHQECGSSNLSSSKSQQPVDVSTTVSMLASVLGKNTALHYESDGRRISTTIISGRERLRNLSRFCSHCGEAVVA</sequence>
<feature type="compositionally biased region" description="Low complexity" evidence="1">
    <location>
        <begin position="27"/>
        <end position="38"/>
    </location>
</feature>
<protein>
    <submittedName>
        <fullName evidence="2">Uncharacterized protein</fullName>
    </submittedName>
</protein>
<accession>A0ABP0R1H7</accession>
<evidence type="ECO:0000256" key="1">
    <source>
        <dbReference type="SAM" id="MobiDB-lite"/>
    </source>
</evidence>
<evidence type="ECO:0000313" key="2">
    <source>
        <dbReference type="EMBL" id="CAK9092977.1"/>
    </source>
</evidence>
<gene>
    <name evidence="2" type="ORF">SCF082_LOCUS43737</name>
</gene>
<keyword evidence="3" id="KW-1185">Reference proteome</keyword>
<reference evidence="2 3" key="1">
    <citation type="submission" date="2024-02" db="EMBL/GenBank/DDBJ databases">
        <authorList>
            <person name="Chen Y."/>
            <person name="Shah S."/>
            <person name="Dougan E. K."/>
            <person name="Thang M."/>
            <person name="Chan C."/>
        </authorList>
    </citation>
    <scope>NUCLEOTIDE SEQUENCE [LARGE SCALE GENOMIC DNA]</scope>
</reference>
<evidence type="ECO:0000313" key="3">
    <source>
        <dbReference type="Proteomes" id="UP001642464"/>
    </source>
</evidence>
<organism evidence="2 3">
    <name type="scientific">Durusdinium trenchii</name>
    <dbReference type="NCBI Taxonomy" id="1381693"/>
    <lineage>
        <taxon>Eukaryota</taxon>
        <taxon>Sar</taxon>
        <taxon>Alveolata</taxon>
        <taxon>Dinophyceae</taxon>
        <taxon>Suessiales</taxon>
        <taxon>Symbiodiniaceae</taxon>
        <taxon>Durusdinium</taxon>
    </lineage>
</organism>